<gene>
    <name evidence="2" type="ORF">AVDCRST_MAG13-2365</name>
</gene>
<dbReference type="GO" id="GO:0016829">
    <property type="term" value="F:lyase activity"/>
    <property type="evidence" value="ECO:0007669"/>
    <property type="project" value="UniProtKB-KW"/>
</dbReference>
<feature type="compositionally biased region" description="Basic and acidic residues" evidence="1">
    <location>
        <begin position="10"/>
        <end position="23"/>
    </location>
</feature>
<reference evidence="2" key="1">
    <citation type="submission" date="2020-02" db="EMBL/GenBank/DDBJ databases">
        <authorList>
            <person name="Meier V. D."/>
        </authorList>
    </citation>
    <scope>NUCLEOTIDE SEQUENCE</scope>
    <source>
        <strain evidence="2">AVDCRST_MAG13</strain>
    </source>
</reference>
<accession>A0A6J4SQW2</accession>
<evidence type="ECO:0000256" key="1">
    <source>
        <dbReference type="SAM" id="MobiDB-lite"/>
    </source>
</evidence>
<feature type="compositionally biased region" description="Basic residues" evidence="1">
    <location>
        <begin position="179"/>
        <end position="202"/>
    </location>
</feature>
<sequence length="331" mass="36722">GPRAAHRRARAQDLRPARVRDRPLQLPLPVLHARRGAALARALRRALVRGDRARRPPAGADGDPLRAPDGRRAARAPRVPAPGRRAGRRARARGPRRHHERLPARARRRRARRGGDQALQRLDRLPPAGPLLRDDAARRAAAGAARARGAGRPARRRDDQGQRRRAARVHRGGGDPLRRLRPRAPLRGPLHRVHAARRRPHVGARAGPVRRGDPGRDPGRLAARGGPPRAERHRAGVALRRRQGQDRLHQPGLRAVLRGLRPHPPHRGRQAAHLPVLARGDRPARAAAHGRLRRRPGAHRPRRGLEEGAQAPGQRPGLRAARALHERDRRL</sequence>
<name>A0A6J4SQW2_9ACTN</name>
<evidence type="ECO:0000313" key="2">
    <source>
        <dbReference type="EMBL" id="CAA9502860.1"/>
    </source>
</evidence>
<feature type="compositionally biased region" description="Basic and acidic residues" evidence="1">
    <location>
        <begin position="63"/>
        <end position="72"/>
    </location>
</feature>
<feature type="non-terminal residue" evidence="2">
    <location>
        <position position="1"/>
    </location>
</feature>
<feature type="non-terminal residue" evidence="2">
    <location>
        <position position="331"/>
    </location>
</feature>
<feature type="compositionally biased region" description="Basic residues" evidence="1">
    <location>
        <begin position="85"/>
        <end position="112"/>
    </location>
</feature>
<dbReference type="EMBL" id="CADCVO010000376">
    <property type="protein sequence ID" value="CAA9502860.1"/>
    <property type="molecule type" value="Genomic_DNA"/>
</dbReference>
<feature type="region of interest" description="Disordered" evidence="1">
    <location>
        <begin position="1"/>
        <end position="25"/>
    </location>
</feature>
<dbReference type="EC" id="4.1.99.18" evidence="2"/>
<feature type="compositionally biased region" description="Basic and acidic residues" evidence="1">
    <location>
        <begin position="210"/>
        <end position="219"/>
    </location>
</feature>
<feature type="compositionally biased region" description="Low complexity" evidence="1">
    <location>
        <begin position="139"/>
        <end position="152"/>
    </location>
</feature>
<organism evidence="2">
    <name type="scientific">uncultured Solirubrobacteraceae bacterium</name>
    <dbReference type="NCBI Taxonomy" id="1162706"/>
    <lineage>
        <taxon>Bacteria</taxon>
        <taxon>Bacillati</taxon>
        <taxon>Actinomycetota</taxon>
        <taxon>Thermoleophilia</taxon>
        <taxon>Solirubrobacterales</taxon>
        <taxon>Solirubrobacteraceae</taxon>
        <taxon>environmental samples</taxon>
    </lineage>
</organism>
<feature type="compositionally biased region" description="Basic residues" evidence="1">
    <location>
        <begin position="288"/>
        <end position="302"/>
    </location>
</feature>
<feature type="region of interest" description="Disordered" evidence="1">
    <location>
        <begin position="48"/>
        <end position="248"/>
    </location>
</feature>
<proteinExistence type="predicted"/>
<dbReference type="AlphaFoldDB" id="A0A6J4SQW2"/>
<keyword evidence="2" id="KW-0456">Lyase</keyword>
<feature type="region of interest" description="Disordered" evidence="1">
    <location>
        <begin position="280"/>
        <end position="331"/>
    </location>
</feature>
<protein>
    <submittedName>
        <fullName evidence="2">Cyclic pyranopterin phosphate synthase (MoaA)</fullName>
        <ecNumber evidence="2">4.1.99.18</ecNumber>
    </submittedName>
</protein>